<dbReference type="Gene3D" id="1.10.4100.10">
    <property type="entry name" value="2-methylcitrate dehydratase PrpD"/>
    <property type="match status" value="1"/>
</dbReference>
<dbReference type="Gene3D" id="3.30.1330.120">
    <property type="entry name" value="2-methylcitrate dehydratase PrpD"/>
    <property type="match status" value="1"/>
</dbReference>
<dbReference type="InterPro" id="IPR045336">
    <property type="entry name" value="MmgE_PrpD_N"/>
</dbReference>
<evidence type="ECO:0000313" key="5">
    <source>
        <dbReference type="Proteomes" id="UP001232973"/>
    </source>
</evidence>
<dbReference type="PANTHER" id="PTHR16943:SF8">
    <property type="entry name" value="2-METHYLCITRATE DEHYDRATASE"/>
    <property type="match status" value="1"/>
</dbReference>
<dbReference type="InterPro" id="IPR005656">
    <property type="entry name" value="MmgE_PrpD"/>
</dbReference>
<dbReference type="SUPFAM" id="SSF103378">
    <property type="entry name" value="2-methylcitrate dehydratase PrpD"/>
    <property type="match status" value="1"/>
</dbReference>
<dbReference type="RefSeq" id="WP_274454813.1">
    <property type="nucleotide sequence ID" value="NZ_CP067097.1"/>
</dbReference>
<feature type="domain" description="MmgE/PrpD N-terminal" evidence="2">
    <location>
        <begin position="6"/>
        <end position="243"/>
    </location>
</feature>
<name>A0ABT9XML2_9BACL</name>
<evidence type="ECO:0000313" key="4">
    <source>
        <dbReference type="EMBL" id="MDQ0191462.1"/>
    </source>
</evidence>
<organism evidence="4 5">
    <name type="scientific">Alicyclobacillus cycloheptanicus</name>
    <dbReference type="NCBI Taxonomy" id="1457"/>
    <lineage>
        <taxon>Bacteria</taxon>
        <taxon>Bacillati</taxon>
        <taxon>Bacillota</taxon>
        <taxon>Bacilli</taxon>
        <taxon>Bacillales</taxon>
        <taxon>Alicyclobacillaceae</taxon>
        <taxon>Alicyclobacillus</taxon>
    </lineage>
</organism>
<accession>A0ABT9XML2</accession>
<comment type="caution">
    <text evidence="4">The sequence shown here is derived from an EMBL/GenBank/DDBJ whole genome shotgun (WGS) entry which is preliminary data.</text>
</comment>
<reference evidence="4 5" key="1">
    <citation type="submission" date="2023-07" db="EMBL/GenBank/DDBJ databases">
        <title>Genomic Encyclopedia of Type Strains, Phase IV (KMG-IV): sequencing the most valuable type-strain genomes for metagenomic binning, comparative biology and taxonomic classification.</title>
        <authorList>
            <person name="Goeker M."/>
        </authorList>
    </citation>
    <scope>NUCLEOTIDE SEQUENCE [LARGE SCALE GENOMIC DNA]</scope>
    <source>
        <strain evidence="4 5">DSM 4006</strain>
    </source>
</reference>
<keyword evidence="5" id="KW-1185">Reference proteome</keyword>
<dbReference type="Proteomes" id="UP001232973">
    <property type="component" value="Unassembled WGS sequence"/>
</dbReference>
<proteinExistence type="inferred from homology"/>
<dbReference type="InterPro" id="IPR042188">
    <property type="entry name" value="MmgE/PrpD_sf_2"/>
</dbReference>
<comment type="similarity">
    <text evidence="1">Belongs to the PrpD family.</text>
</comment>
<protein>
    <submittedName>
        <fullName evidence="4">2-methylcitrate dehydratase PrpD</fullName>
    </submittedName>
</protein>
<dbReference type="InterPro" id="IPR045337">
    <property type="entry name" value="MmgE_PrpD_C"/>
</dbReference>
<dbReference type="Pfam" id="PF19305">
    <property type="entry name" value="MmgE_PrpD_C"/>
    <property type="match status" value="1"/>
</dbReference>
<evidence type="ECO:0000259" key="3">
    <source>
        <dbReference type="Pfam" id="PF19305"/>
    </source>
</evidence>
<evidence type="ECO:0000256" key="1">
    <source>
        <dbReference type="ARBA" id="ARBA00006174"/>
    </source>
</evidence>
<sequence>MTIAGQLARFTTSLGKERLGDPVRNAFRLHLLDFFGAAVAGASEGVTEQSLDALCRMGSMPQSSILGRMDTVSAADAMFVNAVSAHSLELDDGHTGASLHPAVVIFPVVLALGERMGLSTDDLIVPTVVGYEVMIRIGMAMHPHSRRHGFHNTAIAGVFGAAAAAAHMLQLDEAQTVHALGLAGSHAAGLFEFLATGADSKRIHPGRAARDGWLCAELARSGVTGPESVFEGTDGFFQAYAGAWKEHVFDGLGDPFQITQSYVKPYPCCRHLHAALDAVLEAKAKGLSGDVVDHVEIETYEVAARHHGHNIRSMLDAQMSLPFAVSLALEDSAIPLAAFRQAPDNAARWEEKMQRVTVHTRADLNNIYPRLRPAEVHFHGPQGALSVRVDVPLGEPDRPLSAEQVARKFTDLTEGVLGSTRVETVINLVAKGGDIRTLMKNLRPADAAIAADGR</sequence>
<dbReference type="PANTHER" id="PTHR16943">
    <property type="entry name" value="2-METHYLCITRATE DEHYDRATASE-RELATED"/>
    <property type="match status" value="1"/>
</dbReference>
<dbReference type="InterPro" id="IPR036148">
    <property type="entry name" value="MmgE/PrpD_sf"/>
</dbReference>
<dbReference type="Pfam" id="PF03972">
    <property type="entry name" value="MmgE_PrpD_N"/>
    <property type="match status" value="1"/>
</dbReference>
<dbReference type="EMBL" id="JAUSTP010000045">
    <property type="protein sequence ID" value="MDQ0191462.1"/>
    <property type="molecule type" value="Genomic_DNA"/>
</dbReference>
<feature type="domain" description="MmgE/PrpD C-terminal" evidence="3">
    <location>
        <begin position="266"/>
        <end position="427"/>
    </location>
</feature>
<gene>
    <name evidence="4" type="ORF">J2S03_003333</name>
</gene>
<dbReference type="InterPro" id="IPR042183">
    <property type="entry name" value="MmgE/PrpD_sf_1"/>
</dbReference>
<evidence type="ECO:0000259" key="2">
    <source>
        <dbReference type="Pfam" id="PF03972"/>
    </source>
</evidence>